<dbReference type="Gene3D" id="1.10.400.20">
    <property type="entry name" value="putative tagatose 6-phosphate kinase domain like"/>
    <property type="match status" value="1"/>
</dbReference>
<dbReference type="GO" id="GO:0009401">
    <property type="term" value="P:phosphoenolpyruvate-dependent sugar phosphotransferase system"/>
    <property type="evidence" value="ECO:0007669"/>
    <property type="project" value="TreeGrafter"/>
</dbReference>
<comment type="caution">
    <text evidence="3">The sequence shown here is derived from an EMBL/GenBank/DDBJ whole genome shotgun (WGS) entry which is preliminary data.</text>
</comment>
<dbReference type="InterPro" id="IPR013785">
    <property type="entry name" value="Aldolase_TIM"/>
</dbReference>
<accession>A0AA87Q4E0</accession>
<dbReference type="EMBL" id="BAYX01000011">
    <property type="protein sequence ID" value="GAJ95340.1"/>
    <property type="molecule type" value="Genomic_DNA"/>
</dbReference>
<dbReference type="PANTHER" id="PTHR32502:SF2">
    <property type="entry name" value="D-TAGATOSE-1,6-BISPHOSPHATE ALDOLASE SUBUNIT KBAZ"/>
    <property type="match status" value="1"/>
</dbReference>
<name>A0AA87Q4E0_RHIRH</name>
<evidence type="ECO:0000313" key="4">
    <source>
        <dbReference type="Proteomes" id="UP000026941"/>
    </source>
</evidence>
<dbReference type="Gene3D" id="3.20.20.70">
    <property type="entry name" value="Aldolase class I"/>
    <property type="match status" value="1"/>
</dbReference>
<evidence type="ECO:0000256" key="1">
    <source>
        <dbReference type="ARBA" id="ARBA00005007"/>
    </source>
</evidence>
<dbReference type="GO" id="GO:0005886">
    <property type="term" value="C:plasma membrane"/>
    <property type="evidence" value="ECO:0007669"/>
    <property type="project" value="TreeGrafter"/>
</dbReference>
<evidence type="ECO:0000256" key="2">
    <source>
        <dbReference type="SAM" id="MobiDB-lite"/>
    </source>
</evidence>
<dbReference type="InterPro" id="IPR050303">
    <property type="entry name" value="GatZ_KbaZ_carbometab"/>
</dbReference>
<dbReference type="NCBIfam" id="TIGR02810">
    <property type="entry name" value="agaZ_gatZ"/>
    <property type="match status" value="1"/>
</dbReference>
<dbReference type="GO" id="GO:0005975">
    <property type="term" value="P:carbohydrate metabolic process"/>
    <property type="evidence" value="ECO:0007669"/>
    <property type="project" value="InterPro"/>
</dbReference>
<comment type="pathway">
    <text evidence="1">Carbohydrate metabolism.</text>
</comment>
<protein>
    <submittedName>
        <fullName evidence="3">D-tagatose-1,6-bisphosphate aldolase subunit KbaZ</fullName>
    </submittedName>
</protein>
<feature type="region of interest" description="Disordered" evidence="2">
    <location>
        <begin position="1"/>
        <end position="20"/>
    </location>
</feature>
<dbReference type="RefSeq" id="WP_042474478.1">
    <property type="nucleotide sequence ID" value="NZ_BAYX01000011.1"/>
</dbReference>
<organism evidence="3 4">
    <name type="scientific">Rhizobium rhizogenes NBRC 13257</name>
    <dbReference type="NCBI Taxonomy" id="1220581"/>
    <lineage>
        <taxon>Bacteria</taxon>
        <taxon>Pseudomonadati</taxon>
        <taxon>Pseudomonadota</taxon>
        <taxon>Alphaproteobacteria</taxon>
        <taxon>Hyphomicrobiales</taxon>
        <taxon>Rhizobiaceae</taxon>
        <taxon>Rhizobium/Agrobacterium group</taxon>
        <taxon>Rhizobium</taxon>
    </lineage>
</organism>
<dbReference type="PIRSF" id="PIRSF009264">
    <property type="entry name" value="TagBP_ald_AgaZ"/>
    <property type="match status" value="1"/>
</dbReference>
<proteinExistence type="predicted"/>
<evidence type="ECO:0000313" key="3">
    <source>
        <dbReference type="EMBL" id="GAJ95340.1"/>
    </source>
</evidence>
<reference evidence="3 4" key="1">
    <citation type="submission" date="2014-05" db="EMBL/GenBank/DDBJ databases">
        <title>Whole genome shotgun sequence of Rhizobium rhizogenes NBRC 13257.</title>
        <authorList>
            <person name="Katano-Makiyama Y."/>
            <person name="Hosoyama A."/>
            <person name="Hashimoto M."/>
            <person name="Hosoyama Y."/>
            <person name="Noguchi M."/>
            <person name="Tsuchikane K."/>
            <person name="Kimura A."/>
            <person name="Ohji S."/>
            <person name="Ichikawa N."/>
            <person name="Yamazoe A."/>
            <person name="Fujita N."/>
        </authorList>
    </citation>
    <scope>NUCLEOTIDE SEQUENCE [LARGE SCALE GENOMIC DNA]</scope>
    <source>
        <strain evidence="3 4">NBRC 13257</strain>
    </source>
</reference>
<gene>
    <name evidence="3" type="primary">kbaZ</name>
    <name evidence="3" type="ORF">RRH01S_11_02480</name>
</gene>
<dbReference type="Proteomes" id="UP000026941">
    <property type="component" value="Unassembled WGS sequence"/>
</dbReference>
<dbReference type="InterPro" id="IPR012062">
    <property type="entry name" value="GatZ/KbaZ-like"/>
</dbReference>
<dbReference type="PANTHER" id="PTHR32502">
    <property type="entry name" value="N-ACETYLGALACTOSAMINE PERMEASE II COMPONENT-RELATED"/>
    <property type="match status" value="1"/>
</dbReference>
<sequence length="432" mass="46325">MSSATQRLANMPRSRGSDLPSGITSVCSAHPLVIEAALSHAKGRNADVLIEATCNQVNQDGGYTGMTPADFRAFVEKIAAAVGFPLDRLILGGDHLGPNPWKHLPSSEAMRKAGAMIDAFAAAGFTKLHLDTSMACADDPTALPDETIASRAAELAAISEARIRQSKTQAPSYIIGTEVPVPGGAFEALDHLHVTTPGDARATVELHRTAFSMLGLNEAFERSIGIVVQPGVEFGNADAVAYVREAARDLVATLDEMPQFVFEAHSTDYQSGEALRDLVSDGFAILKVGPWLTFALREALYGLSAIAEILVPDAISEAIPAAMERIMLSSPEHWLKYYPGDAHEQYVQRHYSFSDRIRYYWAVPAAQKAVDELMAALQGVTIPRPLISQHLGHLESLVADGSVAPQARALLLASVTRVLDIYADAIDSASQN</sequence>
<dbReference type="Pfam" id="PF08013">
    <property type="entry name" value="GatZ_KbaZ-like"/>
    <property type="match status" value="1"/>
</dbReference>
<dbReference type="SUPFAM" id="SSF51569">
    <property type="entry name" value="Aldolase"/>
    <property type="match status" value="1"/>
</dbReference>
<dbReference type="AlphaFoldDB" id="A0AA87Q4E0"/>